<name>A0A914IBB2_GLORO</name>
<evidence type="ECO:0000256" key="4">
    <source>
        <dbReference type="ARBA" id="ARBA00040795"/>
    </source>
</evidence>
<dbReference type="GO" id="GO:0043812">
    <property type="term" value="F:phosphatidylinositol-4-phosphate phosphatase activity"/>
    <property type="evidence" value="ECO:0007669"/>
    <property type="project" value="TreeGrafter"/>
</dbReference>
<dbReference type="PROSITE" id="PS50275">
    <property type="entry name" value="SAC"/>
    <property type="match status" value="1"/>
</dbReference>
<evidence type="ECO:0000313" key="9">
    <source>
        <dbReference type="Proteomes" id="UP000887572"/>
    </source>
</evidence>
<dbReference type="EC" id="3.1.3.64" evidence="1"/>
<dbReference type="GO" id="GO:0005783">
    <property type="term" value="C:endoplasmic reticulum"/>
    <property type="evidence" value="ECO:0007669"/>
    <property type="project" value="TreeGrafter"/>
</dbReference>
<evidence type="ECO:0000256" key="6">
    <source>
        <dbReference type="ARBA" id="ARBA00041911"/>
    </source>
</evidence>
<sequence>MEQVHLISRPRYNMHHFTDRFYIEPIMTRGYADAPTLGFNLEIDRFAGELQLNLSNARIPLDSTNVQPIDGLLVPSATELIPFRTSNAHLNEQERRANQTFVEMLESVLRTDAFYYSLRMDLSHTLQWLSENGTPDFHQQPLLHRVDRHFVWNARLCAAFDTAELSSFAIPLIHGFAGIRQCNVNGHRFKLALISRRSVQRAGVRFYTRGLDQEGNCANFVESEQIVEFDTAIAPGPQVQQRHLASFVQFRGSIPVFWTQRPNFEWQSDPSVLPELNDQFYRAHLNVLFNRYGRDALNGLPRAIVIVNLINKHGREEILGRQFRSVAQRVNFDNVRCVHFDFHHHCRTLNWDRLGLLVNEVESDVRRFGFFLAKLERQNQNDADFHETARAVGQRRFQNGFFRTNCMDCLDRTNVTQSLLAIESLRYQLQHFGILPQLATNFNAWPGFVYTFKNLWADNGDDCSKQYSGTPALKSDYTRIGRRTMSGLLRDGFNALVRYWKNNLSDGYRQDAINLFLGNYVVDRHNLPERVDHSLLNSDPSGVAFASFIISFAMTVLCLLVSESWFPALFWLFLVIVVCVFISMNGDDFADRPKLL</sequence>
<evidence type="ECO:0000313" key="10">
    <source>
        <dbReference type="WBParaSite" id="Gr19_v10_g8311.t1"/>
    </source>
</evidence>
<dbReference type="GO" id="GO:0046856">
    <property type="term" value="P:phosphatidylinositol dephosphorylation"/>
    <property type="evidence" value="ECO:0007669"/>
    <property type="project" value="TreeGrafter"/>
</dbReference>
<keyword evidence="7" id="KW-0812">Transmembrane</keyword>
<protein>
    <recommendedName>
        <fullName evidence="4">Phosphatidylinositol-3-phosphatase SAC1</fullName>
        <ecNumber evidence="1">3.1.3.64</ecNumber>
    </recommendedName>
    <alternativeName>
        <fullName evidence="6">Phosphatidylinositol-4-phosphate phosphatase</fullName>
    </alternativeName>
    <alternativeName>
        <fullName evidence="5">Suppressor of actin mutations 1-like protein</fullName>
    </alternativeName>
</protein>
<reference evidence="10" key="1">
    <citation type="submission" date="2022-11" db="UniProtKB">
        <authorList>
            <consortium name="WormBaseParasite"/>
        </authorList>
    </citation>
    <scope>IDENTIFICATION</scope>
</reference>
<feature type="domain" description="SAC" evidence="8">
    <location>
        <begin position="105"/>
        <end position="469"/>
    </location>
</feature>
<feature type="transmembrane region" description="Helical" evidence="7">
    <location>
        <begin position="542"/>
        <end position="561"/>
    </location>
</feature>
<dbReference type="Proteomes" id="UP000887572">
    <property type="component" value="Unplaced"/>
</dbReference>
<dbReference type="GO" id="GO:0004438">
    <property type="term" value="F:phosphatidylinositol-3-phosphate phosphatase activity"/>
    <property type="evidence" value="ECO:0007669"/>
    <property type="project" value="UniProtKB-EC"/>
</dbReference>
<evidence type="ECO:0000256" key="5">
    <source>
        <dbReference type="ARBA" id="ARBA00041396"/>
    </source>
</evidence>
<evidence type="ECO:0000256" key="7">
    <source>
        <dbReference type="SAM" id="Phobius"/>
    </source>
</evidence>
<comment type="catalytic activity">
    <reaction evidence="3">
        <text>a 1,2-diacyl-sn-glycero-3-phospho-(1D-myo-inositol 4-phosphate) + H2O = a 1,2-diacyl-sn-glycero-3-phospho-(1D-myo-inositol) + phosphate</text>
        <dbReference type="Rhea" id="RHEA:55652"/>
        <dbReference type="ChEBI" id="CHEBI:15377"/>
        <dbReference type="ChEBI" id="CHEBI:43474"/>
        <dbReference type="ChEBI" id="CHEBI:57880"/>
        <dbReference type="ChEBI" id="CHEBI:58178"/>
    </reaction>
    <physiologicalReaction direction="left-to-right" evidence="3">
        <dbReference type="Rhea" id="RHEA:55653"/>
    </physiologicalReaction>
</comment>
<dbReference type="PANTHER" id="PTHR45662:SF2">
    <property type="entry name" value="PHOSPHATIDYLINOSITOL-3-PHOSPHATASE SAC1"/>
    <property type="match status" value="1"/>
</dbReference>
<comment type="catalytic activity">
    <reaction evidence="2">
        <text>a 1,2-diacyl-sn-glycero-3-phospho-(1D-myo-inositol-3-phosphate) + H2O = a 1,2-diacyl-sn-glycero-3-phospho-(1D-myo-inositol) + phosphate</text>
        <dbReference type="Rhea" id="RHEA:12316"/>
        <dbReference type="ChEBI" id="CHEBI:15377"/>
        <dbReference type="ChEBI" id="CHEBI:43474"/>
        <dbReference type="ChEBI" id="CHEBI:57880"/>
        <dbReference type="ChEBI" id="CHEBI:58088"/>
        <dbReference type="EC" id="3.1.3.64"/>
    </reaction>
    <physiologicalReaction direction="left-to-right" evidence="2">
        <dbReference type="Rhea" id="RHEA:12317"/>
    </physiologicalReaction>
</comment>
<dbReference type="Pfam" id="PF02383">
    <property type="entry name" value="Syja_N"/>
    <property type="match status" value="1"/>
</dbReference>
<dbReference type="PANTHER" id="PTHR45662">
    <property type="entry name" value="PHOSPHATIDYLINOSITIDE PHOSPHATASE SAC1"/>
    <property type="match status" value="1"/>
</dbReference>
<evidence type="ECO:0000259" key="8">
    <source>
        <dbReference type="PROSITE" id="PS50275"/>
    </source>
</evidence>
<keyword evidence="7" id="KW-1133">Transmembrane helix</keyword>
<organism evidence="9 10">
    <name type="scientific">Globodera rostochiensis</name>
    <name type="common">Golden nematode worm</name>
    <name type="synonym">Heterodera rostochiensis</name>
    <dbReference type="NCBI Taxonomy" id="31243"/>
    <lineage>
        <taxon>Eukaryota</taxon>
        <taxon>Metazoa</taxon>
        <taxon>Ecdysozoa</taxon>
        <taxon>Nematoda</taxon>
        <taxon>Chromadorea</taxon>
        <taxon>Rhabditida</taxon>
        <taxon>Tylenchina</taxon>
        <taxon>Tylenchomorpha</taxon>
        <taxon>Tylenchoidea</taxon>
        <taxon>Heteroderidae</taxon>
        <taxon>Heteroderinae</taxon>
        <taxon>Globodera</taxon>
    </lineage>
</organism>
<accession>A0A914IBB2</accession>
<proteinExistence type="predicted"/>
<evidence type="ECO:0000256" key="1">
    <source>
        <dbReference type="ARBA" id="ARBA00013038"/>
    </source>
</evidence>
<keyword evidence="9" id="KW-1185">Reference proteome</keyword>
<evidence type="ECO:0000256" key="2">
    <source>
        <dbReference type="ARBA" id="ARBA00036631"/>
    </source>
</evidence>
<keyword evidence="7" id="KW-0472">Membrane</keyword>
<dbReference type="WBParaSite" id="Gr19_v10_g8311.t1">
    <property type="protein sequence ID" value="Gr19_v10_g8311.t1"/>
    <property type="gene ID" value="Gr19_v10_g8311"/>
</dbReference>
<dbReference type="InterPro" id="IPR002013">
    <property type="entry name" value="SAC_dom"/>
</dbReference>
<dbReference type="AlphaFoldDB" id="A0A914IBB2"/>
<evidence type="ECO:0000256" key="3">
    <source>
        <dbReference type="ARBA" id="ARBA00036807"/>
    </source>
</evidence>
<feature type="transmembrane region" description="Helical" evidence="7">
    <location>
        <begin position="568"/>
        <end position="586"/>
    </location>
</feature>